<accession>A0A0F2DGM0</accession>
<dbReference type="AlphaFoldDB" id="A0A0F2DGM0"/>
<dbReference type="EMBL" id="JYGP01000002">
    <property type="protein sequence ID" value="KJQ69125.1"/>
    <property type="molecule type" value="Genomic_DNA"/>
</dbReference>
<organism evidence="1 3">
    <name type="scientific">Streptococcus mitis</name>
    <dbReference type="NCBI Taxonomy" id="28037"/>
    <lineage>
        <taxon>Bacteria</taxon>
        <taxon>Bacillati</taxon>
        <taxon>Bacillota</taxon>
        <taxon>Bacilli</taxon>
        <taxon>Lactobacillales</taxon>
        <taxon>Streptococcaceae</taxon>
        <taxon>Streptococcus</taxon>
        <taxon>Streptococcus mitis group</taxon>
    </lineage>
</organism>
<reference evidence="2 4" key="2">
    <citation type="submission" date="2019-05" db="EMBL/GenBank/DDBJ databases">
        <authorList>
            <consortium name="Pathogen Informatics"/>
        </authorList>
    </citation>
    <scope>NUCLEOTIDE SEQUENCE [LARGE SCALE GENOMIC DNA]</scope>
    <source>
        <strain evidence="2 4">NCTC11189</strain>
    </source>
</reference>
<evidence type="ECO:0000313" key="1">
    <source>
        <dbReference type="EMBL" id="KJQ69125.1"/>
    </source>
</evidence>
<dbReference type="InterPro" id="IPR009267">
    <property type="entry name" value="NTP_transf_6"/>
</dbReference>
<dbReference type="Proteomes" id="UP000387692">
    <property type="component" value="Unassembled WGS sequence"/>
</dbReference>
<reference evidence="1 3" key="1">
    <citation type="submission" date="2015-02" db="EMBL/GenBank/DDBJ databases">
        <title>Evolution of amylase-binding proteins of oral streptococcal species.</title>
        <authorList>
            <person name="Haase E.M."/>
        </authorList>
    </citation>
    <scope>NUCLEOTIDE SEQUENCE [LARGE SCALE GENOMIC DNA]</scope>
    <source>
        <strain evidence="1 3">OT25</strain>
    </source>
</reference>
<proteinExistence type="predicted"/>
<evidence type="ECO:0000313" key="2">
    <source>
        <dbReference type="EMBL" id="VTS44254.1"/>
    </source>
</evidence>
<gene>
    <name evidence="2" type="ORF">NCTC11189_01792</name>
    <name evidence="1" type="ORF">TZ90_01497</name>
</gene>
<dbReference type="EMBL" id="CABEHV010000004">
    <property type="protein sequence ID" value="VTS44254.1"/>
    <property type="molecule type" value="Genomic_DNA"/>
</dbReference>
<dbReference type="Pfam" id="PF06042">
    <property type="entry name" value="NTP_transf_6"/>
    <property type="match status" value="1"/>
</dbReference>
<name>A0A0F2DGM0_STRMT</name>
<dbReference type="PATRIC" id="fig|28037.212.peg.1473"/>
<evidence type="ECO:0000313" key="4">
    <source>
        <dbReference type="Proteomes" id="UP000387692"/>
    </source>
</evidence>
<sequence>MNILKNKAEILDSFRENPDMMAILTIIRNLGLKDSWLAAGSVRNFIWNLLSERPAFDLETDVDVIFFDPDISYEETLFLEKKLRADFPQYQWELKNQVYMHQHSPHTAPYSSSCDAMSKYPERCTAVGLRLNEKSVLELFTPYGLEDILNFQVRPTPHFLENQDRMVLYQTRLSKKNWQEKWKNLIFKNT</sequence>
<dbReference type="Proteomes" id="UP000033538">
    <property type="component" value="Unassembled WGS sequence"/>
</dbReference>
<dbReference type="PANTHER" id="PTHR39166:SF1">
    <property type="entry name" value="BLL1166 PROTEIN"/>
    <property type="match status" value="1"/>
</dbReference>
<dbReference type="PANTHER" id="PTHR39166">
    <property type="entry name" value="BLL1166 PROTEIN"/>
    <property type="match status" value="1"/>
</dbReference>
<protein>
    <submittedName>
        <fullName evidence="2">Uncharacterized protein conserved in bacteria</fullName>
    </submittedName>
</protein>
<evidence type="ECO:0000313" key="3">
    <source>
        <dbReference type="Proteomes" id="UP000033538"/>
    </source>
</evidence>
<dbReference type="RefSeq" id="WP_045612346.1">
    <property type="nucleotide sequence ID" value="NZ_CABEHV010000004.1"/>
</dbReference>